<dbReference type="EMBL" id="CP038802">
    <property type="protein sequence ID" value="UTY28302.1"/>
    <property type="molecule type" value="Genomic_DNA"/>
</dbReference>
<gene>
    <name evidence="1" type="ORF">E4N76_04400</name>
</gene>
<name>A0ABY5HS90_9SPIR</name>
<dbReference type="Gene3D" id="3.40.50.11350">
    <property type="match status" value="1"/>
</dbReference>
<protein>
    <submittedName>
        <fullName evidence="1">Uncharacterized protein</fullName>
    </submittedName>
</protein>
<dbReference type="Proteomes" id="UP001059401">
    <property type="component" value="Chromosome"/>
</dbReference>
<accession>A0ABY5HS90</accession>
<organism evidence="1 2">
    <name type="scientific">Treponema putidum</name>
    <dbReference type="NCBI Taxonomy" id="221027"/>
    <lineage>
        <taxon>Bacteria</taxon>
        <taxon>Pseudomonadati</taxon>
        <taxon>Spirochaetota</taxon>
        <taxon>Spirochaetia</taxon>
        <taxon>Spirochaetales</taxon>
        <taxon>Treponemataceae</taxon>
        <taxon>Treponema</taxon>
    </lineage>
</organism>
<reference evidence="1" key="1">
    <citation type="submission" date="2019-04" db="EMBL/GenBank/DDBJ databases">
        <title>Whole genome sequencing of oral phylogroup 2 treponemes.</title>
        <authorList>
            <person name="Chan Y."/>
            <person name="Zeng H.H."/>
            <person name="Yu X.L."/>
            <person name="Leung W.K."/>
            <person name="Watt R.M."/>
        </authorList>
    </citation>
    <scope>NUCLEOTIDE SEQUENCE</scope>
    <source>
        <strain evidence="1">OMZ 847</strain>
    </source>
</reference>
<keyword evidence="2" id="KW-1185">Reference proteome</keyword>
<dbReference type="RefSeq" id="WP_255806183.1">
    <property type="nucleotide sequence ID" value="NZ_CP038802.1"/>
</dbReference>
<sequence>MQIKTLDSIRLFLGRKLPVPIFKILLFFRIIYKNIRMHEQKKSFGKLHPDKTFYVIRLYPPATGWLANYNYILGYIKHALDRGLIPIVDMEHYATLYTEDKPVNGTKNVWEYFFKQPTPYTLEEVYTSKNVILSNGSLPLCDTSMNPDVLQWQMKITKLVPFNKIVQSHIEKNLKNILPKGKRVLGVAARGSDLNQRLIGHHIQITAHELLPIIKQKIVDWKIDYVYVVTEDQETIEFFTQHLSNVIFLDIERLGKTEKNTSSMVSTANQTGKYRSLLNYQTSVYILSQCSCLLGTLSNGIYTALLWNQGKAEQIEIIDKGIYR</sequence>
<evidence type="ECO:0000313" key="1">
    <source>
        <dbReference type="EMBL" id="UTY28302.1"/>
    </source>
</evidence>
<evidence type="ECO:0000313" key="2">
    <source>
        <dbReference type="Proteomes" id="UP001059401"/>
    </source>
</evidence>
<proteinExistence type="predicted"/>